<protein>
    <submittedName>
        <fullName evidence="1">CHAT domain-containing protein</fullName>
    </submittedName>
</protein>
<dbReference type="EMBL" id="JBBKAJ010000022">
    <property type="protein sequence ID" value="MEJ8639831.1"/>
    <property type="molecule type" value="Genomic_DNA"/>
</dbReference>
<comment type="caution">
    <text evidence="1">The sequence shown here is derived from an EMBL/GenBank/DDBJ whole genome shotgun (WGS) entry which is preliminary data.</text>
</comment>
<evidence type="ECO:0000313" key="2">
    <source>
        <dbReference type="Proteomes" id="UP001377168"/>
    </source>
</evidence>
<organism evidence="1 2">
    <name type="scientific">Streptomyces achmelvichensis</name>
    <dbReference type="NCBI Taxonomy" id="3134111"/>
    <lineage>
        <taxon>Bacteria</taxon>
        <taxon>Bacillati</taxon>
        <taxon>Actinomycetota</taxon>
        <taxon>Actinomycetes</taxon>
        <taxon>Kitasatosporales</taxon>
        <taxon>Streptomycetaceae</taxon>
        <taxon>Streptomyces</taxon>
    </lineage>
</organism>
<name>A0ACC6Q872_9ACTN</name>
<feature type="non-terminal residue" evidence="1">
    <location>
        <position position="1"/>
    </location>
</feature>
<accession>A0ACC6Q872</accession>
<reference evidence="1" key="1">
    <citation type="submission" date="2024-03" db="EMBL/GenBank/DDBJ databases">
        <title>Novel Streptomyces species of biotechnological and ecological value are a feature of Machair soil.</title>
        <authorList>
            <person name="Prole J.R."/>
            <person name="Goodfellow M."/>
            <person name="Allenby N."/>
            <person name="Ward A.C."/>
        </authorList>
    </citation>
    <scope>NUCLEOTIDE SEQUENCE</scope>
    <source>
        <strain evidence="1">MS2.AVA.5</strain>
    </source>
</reference>
<dbReference type="Proteomes" id="UP001377168">
    <property type="component" value="Unassembled WGS sequence"/>
</dbReference>
<sequence>DQINAFHRVLAVTWDAEASLRERLAAQGRLREILRWLWEAAAGPVLTAIGLIGQPKGTWPRVWWATGGMLSLLPVHAAGYHSTTPDPEHRAVLDRVVSSFTPTLSALQYARRRPPSRSAADQTLIVAMPTTPGQQPLPEVAREALLLRDQLPRPELLLDPAPTRAAVLAALEHCTVVHFACHGDSDASDPSRSQLLLSDWEEAPLTVAALAPVNLDQARLAYLSACSTAVTRDTRLLDEAIHLSSAFQLAGFQHVVGTLWPINDNHAVQTAEAFYRRLADEDGLATDQCAQALHNAVRAAREQWPGTVSLWGAYQHSGA</sequence>
<evidence type="ECO:0000313" key="1">
    <source>
        <dbReference type="EMBL" id="MEJ8639831.1"/>
    </source>
</evidence>
<keyword evidence="2" id="KW-1185">Reference proteome</keyword>
<gene>
    <name evidence="1" type="ORF">WKI67_41605</name>
</gene>
<proteinExistence type="predicted"/>